<evidence type="ECO:0000259" key="6">
    <source>
        <dbReference type="PROSITE" id="PS51007"/>
    </source>
</evidence>
<gene>
    <name evidence="7" type="ORF">HELGO_WM16475</name>
</gene>
<evidence type="ECO:0000256" key="4">
    <source>
        <dbReference type="PROSITE-ProRule" id="PRU00433"/>
    </source>
</evidence>
<name>A0A6S6T2H0_9BACT</name>
<dbReference type="InterPro" id="IPR036909">
    <property type="entry name" value="Cyt_c-like_dom_sf"/>
</dbReference>
<dbReference type="Gene3D" id="1.10.760.10">
    <property type="entry name" value="Cytochrome c-like domain"/>
    <property type="match status" value="2"/>
</dbReference>
<dbReference type="GO" id="GO:0020037">
    <property type="term" value="F:heme binding"/>
    <property type="evidence" value="ECO:0007669"/>
    <property type="project" value="InterPro"/>
</dbReference>
<dbReference type="InterPro" id="IPR009056">
    <property type="entry name" value="Cyt_c-like_dom"/>
</dbReference>
<dbReference type="PIRSF" id="PIRSF019225">
    <property type="entry name" value="Ubol_Cyt_c_Rdtase_Cyt_c_su_prd"/>
    <property type="match status" value="1"/>
</dbReference>
<dbReference type="EMBL" id="CACVAX010000023">
    <property type="protein sequence ID" value="CAA6809660.1"/>
    <property type="molecule type" value="Genomic_DNA"/>
</dbReference>
<keyword evidence="3 4" id="KW-0408">Iron</keyword>
<feature type="transmembrane region" description="Helical" evidence="5">
    <location>
        <begin position="331"/>
        <end position="349"/>
    </location>
</feature>
<keyword evidence="5" id="KW-0812">Transmembrane</keyword>
<keyword evidence="5" id="KW-1133">Transmembrane helix</keyword>
<keyword evidence="5" id="KW-0472">Membrane</keyword>
<evidence type="ECO:0000256" key="3">
    <source>
        <dbReference type="ARBA" id="ARBA00023004"/>
    </source>
</evidence>
<dbReference type="Pfam" id="PF00034">
    <property type="entry name" value="Cytochrom_C"/>
    <property type="match status" value="1"/>
</dbReference>
<accession>A0A6S6T2H0</accession>
<dbReference type="PROSITE" id="PS51007">
    <property type="entry name" value="CYTC"/>
    <property type="match status" value="1"/>
</dbReference>
<sequence>MKELKVLGIVTFFTLLMYYLVEPYAHHAMHAKFDAQGNEIHIESQGFVYDGTTEAQASAVAVSDLKYKLSTEEDAKIKASLEKKLAVAQDIEAKKATFWKEVASIAELKGDAKSGETAFASCTGCHNGLGMNMGGVIPPDLDHAGAIYDSNYLIALLKDPAMASNVDHKYEDTMAHPMGSIKGTMSHQQIADVVAYMKAEKATEPTAKQAFVEACARCHAMRYDKLTQLGDAPKTKENIKTGHDIEAMKYAQKVAEEQATLATYMGKLPPDLSMIIRARSEHFMETFIEDPQTQLPGTSMPRVGLNQEGYDKVHEYLMDIGDPSKPARDMAAPWVLGFLFIFTILAFLWKKHQWRDLH</sequence>
<dbReference type="InterPro" id="IPR021195">
    <property type="entry name" value="Ubol_Cyt_c_Rdtase_Cyt_c_su_prd"/>
</dbReference>
<dbReference type="SUPFAM" id="SSF46626">
    <property type="entry name" value="Cytochrome c"/>
    <property type="match status" value="2"/>
</dbReference>
<keyword evidence="2 4" id="KW-0479">Metal-binding</keyword>
<protein>
    <submittedName>
        <fullName evidence="7">Ubiquinol cytochrome C oxidoreductase, cytochrome C1 subunit</fullName>
    </submittedName>
</protein>
<evidence type="ECO:0000256" key="1">
    <source>
        <dbReference type="ARBA" id="ARBA00022617"/>
    </source>
</evidence>
<evidence type="ECO:0000256" key="5">
    <source>
        <dbReference type="SAM" id="Phobius"/>
    </source>
</evidence>
<feature type="transmembrane region" description="Helical" evidence="5">
    <location>
        <begin position="6"/>
        <end position="25"/>
    </location>
</feature>
<feature type="domain" description="Cytochrome c" evidence="6">
    <location>
        <begin position="110"/>
        <end position="201"/>
    </location>
</feature>
<reference evidence="7" key="1">
    <citation type="submission" date="2020-01" db="EMBL/GenBank/DDBJ databases">
        <authorList>
            <person name="Meier V. D."/>
            <person name="Meier V D."/>
        </authorList>
    </citation>
    <scope>NUCLEOTIDE SEQUENCE</scope>
    <source>
        <strain evidence="7">HLG_WM_MAG_04</strain>
    </source>
</reference>
<proteinExistence type="predicted"/>
<evidence type="ECO:0000313" key="7">
    <source>
        <dbReference type="EMBL" id="CAA6809660.1"/>
    </source>
</evidence>
<dbReference type="GO" id="GO:0046872">
    <property type="term" value="F:metal ion binding"/>
    <property type="evidence" value="ECO:0007669"/>
    <property type="project" value="UniProtKB-KW"/>
</dbReference>
<dbReference type="GO" id="GO:0009055">
    <property type="term" value="F:electron transfer activity"/>
    <property type="evidence" value="ECO:0007669"/>
    <property type="project" value="InterPro"/>
</dbReference>
<dbReference type="AlphaFoldDB" id="A0A6S6T2H0"/>
<evidence type="ECO:0000256" key="2">
    <source>
        <dbReference type="ARBA" id="ARBA00022723"/>
    </source>
</evidence>
<organism evidence="7">
    <name type="scientific">uncultured Sulfurovum sp</name>
    <dbReference type="NCBI Taxonomy" id="269237"/>
    <lineage>
        <taxon>Bacteria</taxon>
        <taxon>Pseudomonadati</taxon>
        <taxon>Campylobacterota</taxon>
        <taxon>Epsilonproteobacteria</taxon>
        <taxon>Campylobacterales</taxon>
        <taxon>Sulfurovaceae</taxon>
        <taxon>Sulfurovum</taxon>
        <taxon>environmental samples</taxon>
    </lineage>
</organism>
<keyword evidence="1 4" id="KW-0349">Heme</keyword>